<name>A0A1R3S1V3_ASPC5</name>
<dbReference type="OrthoDB" id="10290058at2759"/>
<evidence type="ECO:0000313" key="2">
    <source>
        <dbReference type="EMBL" id="OOG00704.1"/>
    </source>
</evidence>
<accession>A0A1R3S1V3</accession>
<proteinExistence type="predicted"/>
<gene>
    <name evidence="2" type="ORF">ASPCADRAFT_202537</name>
</gene>
<evidence type="ECO:0000313" key="3">
    <source>
        <dbReference type="Proteomes" id="UP000188318"/>
    </source>
</evidence>
<evidence type="ECO:0000256" key="1">
    <source>
        <dbReference type="SAM" id="MobiDB-lite"/>
    </source>
</evidence>
<feature type="region of interest" description="Disordered" evidence="1">
    <location>
        <begin position="27"/>
        <end position="47"/>
    </location>
</feature>
<reference evidence="3" key="1">
    <citation type="journal article" date="2017" name="Genome Biol.">
        <title>Comparative genomics reveals high biological diversity and specific adaptations in the industrially and medically important fungal genus Aspergillus.</title>
        <authorList>
            <person name="de Vries R.P."/>
            <person name="Riley R."/>
            <person name="Wiebenga A."/>
            <person name="Aguilar-Osorio G."/>
            <person name="Amillis S."/>
            <person name="Uchima C.A."/>
            <person name="Anderluh G."/>
            <person name="Asadollahi M."/>
            <person name="Askin M."/>
            <person name="Barry K."/>
            <person name="Battaglia E."/>
            <person name="Bayram O."/>
            <person name="Benocci T."/>
            <person name="Braus-Stromeyer S.A."/>
            <person name="Caldana C."/>
            <person name="Canovas D."/>
            <person name="Cerqueira G.C."/>
            <person name="Chen F."/>
            <person name="Chen W."/>
            <person name="Choi C."/>
            <person name="Clum A."/>
            <person name="Dos Santos R.A."/>
            <person name="Damasio A.R."/>
            <person name="Diallinas G."/>
            <person name="Emri T."/>
            <person name="Fekete E."/>
            <person name="Flipphi M."/>
            <person name="Freyberg S."/>
            <person name="Gallo A."/>
            <person name="Gournas C."/>
            <person name="Habgood R."/>
            <person name="Hainaut M."/>
            <person name="Harispe M.L."/>
            <person name="Henrissat B."/>
            <person name="Hilden K.S."/>
            <person name="Hope R."/>
            <person name="Hossain A."/>
            <person name="Karabika E."/>
            <person name="Karaffa L."/>
            <person name="Karanyi Z."/>
            <person name="Krasevec N."/>
            <person name="Kuo A."/>
            <person name="Kusch H."/>
            <person name="LaButti K."/>
            <person name="Lagendijk E.L."/>
            <person name="Lapidus A."/>
            <person name="Levasseur A."/>
            <person name="Lindquist E."/>
            <person name="Lipzen A."/>
            <person name="Logrieco A.F."/>
            <person name="MacCabe A."/>
            <person name="Maekelae M.R."/>
            <person name="Malavazi I."/>
            <person name="Melin P."/>
            <person name="Meyer V."/>
            <person name="Mielnichuk N."/>
            <person name="Miskei M."/>
            <person name="Molnar A.P."/>
            <person name="Mule G."/>
            <person name="Ngan C.Y."/>
            <person name="Orejas M."/>
            <person name="Orosz E."/>
            <person name="Ouedraogo J.P."/>
            <person name="Overkamp K.M."/>
            <person name="Park H.-S."/>
            <person name="Perrone G."/>
            <person name="Piumi F."/>
            <person name="Punt P.J."/>
            <person name="Ram A.F."/>
            <person name="Ramon A."/>
            <person name="Rauscher S."/>
            <person name="Record E."/>
            <person name="Riano-Pachon D.M."/>
            <person name="Robert V."/>
            <person name="Roehrig J."/>
            <person name="Ruller R."/>
            <person name="Salamov A."/>
            <person name="Salih N.S."/>
            <person name="Samson R.A."/>
            <person name="Sandor E."/>
            <person name="Sanguinetti M."/>
            <person name="Schuetze T."/>
            <person name="Sepcic K."/>
            <person name="Shelest E."/>
            <person name="Sherlock G."/>
            <person name="Sophianopoulou V."/>
            <person name="Squina F.M."/>
            <person name="Sun H."/>
            <person name="Susca A."/>
            <person name="Todd R.B."/>
            <person name="Tsang A."/>
            <person name="Unkles S.E."/>
            <person name="van de Wiele N."/>
            <person name="van Rossen-Uffink D."/>
            <person name="Oliveira J.V."/>
            <person name="Vesth T.C."/>
            <person name="Visser J."/>
            <person name="Yu J.-H."/>
            <person name="Zhou M."/>
            <person name="Andersen M.R."/>
            <person name="Archer D.B."/>
            <person name="Baker S.E."/>
            <person name="Benoit I."/>
            <person name="Brakhage A.A."/>
            <person name="Braus G.H."/>
            <person name="Fischer R."/>
            <person name="Frisvad J.C."/>
            <person name="Goldman G.H."/>
            <person name="Houbraken J."/>
            <person name="Oakley B."/>
            <person name="Pocsi I."/>
            <person name="Scazzocchio C."/>
            <person name="Seiboth B."/>
            <person name="vanKuyk P.A."/>
            <person name="Wortman J."/>
            <person name="Dyer P.S."/>
            <person name="Grigoriev I.V."/>
        </authorList>
    </citation>
    <scope>NUCLEOTIDE SEQUENCE [LARGE SCALE GENOMIC DNA]</scope>
    <source>
        <strain evidence="3">ITEM 5010</strain>
    </source>
</reference>
<dbReference type="VEuPathDB" id="FungiDB:ASPCADRAFT_202537"/>
<sequence>MSAHYARLMQRISWSGGNVEGLKIDRARPRWTEPAQEAQDPWANPRASWQDGVIQDNFFRNFVPD</sequence>
<dbReference type="AlphaFoldDB" id="A0A1R3S1V3"/>
<dbReference type="Proteomes" id="UP000188318">
    <property type="component" value="Unassembled WGS sequence"/>
</dbReference>
<organism evidence="2 3">
    <name type="scientific">Aspergillus carbonarius (strain ITEM 5010)</name>
    <dbReference type="NCBI Taxonomy" id="602072"/>
    <lineage>
        <taxon>Eukaryota</taxon>
        <taxon>Fungi</taxon>
        <taxon>Dikarya</taxon>
        <taxon>Ascomycota</taxon>
        <taxon>Pezizomycotina</taxon>
        <taxon>Eurotiomycetes</taxon>
        <taxon>Eurotiomycetidae</taxon>
        <taxon>Eurotiales</taxon>
        <taxon>Aspergillaceae</taxon>
        <taxon>Aspergillus</taxon>
        <taxon>Aspergillus subgen. Circumdati</taxon>
    </lineage>
</organism>
<keyword evidence="3" id="KW-1185">Reference proteome</keyword>
<protein>
    <submittedName>
        <fullName evidence="2">Uncharacterized protein</fullName>
    </submittedName>
</protein>
<dbReference type="EMBL" id="KV907493">
    <property type="protein sequence ID" value="OOG00704.1"/>
    <property type="molecule type" value="Genomic_DNA"/>
</dbReference>